<gene>
    <name evidence="1" type="ORF">OIH86_13920</name>
</gene>
<dbReference type="InterPro" id="IPR018743">
    <property type="entry name" value="DUF2292"/>
</dbReference>
<sequence>MSSNNKIDQEIIDKIVSLLENIEYGTVQITVHDSQVTQIEKGEKYRFGLKKSNKQLRTIKDDLER</sequence>
<comment type="caution">
    <text evidence="1">The sequence shown here is derived from an EMBL/GenBank/DDBJ whole genome shotgun (WGS) entry which is preliminary data.</text>
</comment>
<dbReference type="Proteomes" id="UP001526147">
    <property type="component" value="Unassembled WGS sequence"/>
</dbReference>
<dbReference type="EMBL" id="JAOYEY010000043">
    <property type="protein sequence ID" value="MCV9886731.1"/>
    <property type="molecule type" value="Genomic_DNA"/>
</dbReference>
<accession>A0ABT3DJP2</accession>
<protein>
    <submittedName>
        <fullName evidence="1">YezD family protein</fullName>
    </submittedName>
</protein>
<evidence type="ECO:0000313" key="2">
    <source>
        <dbReference type="Proteomes" id="UP001526147"/>
    </source>
</evidence>
<dbReference type="RefSeq" id="WP_078431407.1">
    <property type="nucleotide sequence ID" value="NZ_JAOYEY010000043.1"/>
</dbReference>
<proteinExistence type="predicted"/>
<keyword evidence="2" id="KW-1185">Reference proteome</keyword>
<name>A0ABT3DJP2_9BACI</name>
<reference evidence="1 2" key="1">
    <citation type="submission" date="2022-10" db="EMBL/GenBank/DDBJ databases">
        <title>Draft genome assembly of moderately radiation resistant bacterium Metabacillus halosaccharovorans.</title>
        <authorList>
            <person name="Pal S."/>
            <person name="Gopinathan A."/>
        </authorList>
    </citation>
    <scope>NUCLEOTIDE SEQUENCE [LARGE SCALE GENOMIC DNA]</scope>
    <source>
        <strain evidence="1 2">VITHBRA001</strain>
    </source>
</reference>
<evidence type="ECO:0000313" key="1">
    <source>
        <dbReference type="EMBL" id="MCV9886731.1"/>
    </source>
</evidence>
<dbReference type="Pfam" id="PF10055">
    <property type="entry name" value="DUF2292"/>
    <property type="match status" value="1"/>
</dbReference>
<organism evidence="1 2">
    <name type="scientific">Metabacillus halosaccharovorans</name>
    <dbReference type="NCBI Taxonomy" id="930124"/>
    <lineage>
        <taxon>Bacteria</taxon>
        <taxon>Bacillati</taxon>
        <taxon>Bacillota</taxon>
        <taxon>Bacilli</taxon>
        <taxon>Bacillales</taxon>
        <taxon>Bacillaceae</taxon>
        <taxon>Metabacillus</taxon>
    </lineage>
</organism>